<organism evidence="3 4">
    <name type="scientific">Edwardsiella ictaluri (strain 93-146)</name>
    <dbReference type="NCBI Taxonomy" id="634503"/>
    <lineage>
        <taxon>Bacteria</taxon>
        <taxon>Pseudomonadati</taxon>
        <taxon>Pseudomonadota</taxon>
        <taxon>Gammaproteobacteria</taxon>
        <taxon>Enterobacterales</taxon>
        <taxon>Hafniaceae</taxon>
        <taxon>Edwardsiella</taxon>
    </lineage>
</organism>
<dbReference type="PANTHER" id="PTHR39569">
    <property type="entry name" value="INORGANIC TRIPHOSPHATASE"/>
    <property type="match status" value="1"/>
</dbReference>
<dbReference type="SMART" id="SM01118">
    <property type="entry name" value="CYTH"/>
    <property type="match status" value="1"/>
</dbReference>
<evidence type="ECO:0000313" key="3">
    <source>
        <dbReference type="EMBL" id="ACR67768.1"/>
    </source>
</evidence>
<protein>
    <recommendedName>
        <fullName evidence="5">Adenylate cyclase</fullName>
    </recommendedName>
</protein>
<dbReference type="Pfam" id="PF01928">
    <property type="entry name" value="CYTH"/>
    <property type="match status" value="1"/>
</dbReference>
<dbReference type="GO" id="GO:0046872">
    <property type="term" value="F:metal ion binding"/>
    <property type="evidence" value="ECO:0007669"/>
    <property type="project" value="TreeGrafter"/>
</dbReference>
<feature type="domain" description="CYTH" evidence="1">
    <location>
        <begin position="6"/>
        <end position="206"/>
    </location>
</feature>
<dbReference type="PROSITE" id="PS51708">
    <property type="entry name" value="CHAD"/>
    <property type="match status" value="1"/>
</dbReference>
<proteinExistence type="predicted"/>
<dbReference type="Gene3D" id="2.40.320.10">
    <property type="entry name" value="Hypothetical Protein Pfu-838710-001"/>
    <property type="match status" value="1"/>
</dbReference>
<sequence>MTEKMTVEIELKFIALPSAVHELPASLARWPLQHTPAQALSNIYYETECQTLRRHDMGLRIRGCDGAYEMTLKTAGSDVGGLHQRPEYNVALDAPQLDLRRFPAQVWPDGCDVDALQAALQPLFSTDFQRERWVVTYRESQIEVALDRGDICAAGEREALHEIELELLQGERGDLLAFAEQLLTLDGIRMGAMSKAARGYRLAAGNAALRRRAFPLLRPAVRASVEQGMSAALTQILAHWQYHEEAWLRGDAESRDGIQEALVALRQSLTLFGGIVPRKASATLRAGLSALEAQIQQPACAAQTLCYGRESLTTQWALTRWLAESGWRAYLDAAGSAKLSGSFKRFADIMLGRCGAELKALFALVRHPQEYQDKLPRLQHQILAIRLLGGAYGEAAVDGYLAPWQTLAHAIAHPAAATPEAACAQALHQPAFWRNGAH</sequence>
<dbReference type="AlphaFoldDB" id="C5BHG9"/>
<dbReference type="InterPro" id="IPR039013">
    <property type="entry name" value="YgiF"/>
</dbReference>
<dbReference type="STRING" id="67780.B6E78_13405"/>
<dbReference type="KEGG" id="eic:NT01EI_0535"/>
<dbReference type="InterPro" id="IPR007899">
    <property type="entry name" value="CHAD_dom"/>
</dbReference>
<accession>C5BHG9</accession>
<dbReference type="PATRIC" id="fig|634503.3.peg.485"/>
<dbReference type="InterPro" id="IPR033469">
    <property type="entry name" value="CYTH-like_dom_sf"/>
</dbReference>
<feature type="domain" description="CHAD" evidence="2">
    <location>
        <begin position="222"/>
        <end position="438"/>
    </location>
</feature>
<dbReference type="InterPro" id="IPR023577">
    <property type="entry name" value="CYTH_domain"/>
</dbReference>
<evidence type="ECO:0000259" key="1">
    <source>
        <dbReference type="PROSITE" id="PS51707"/>
    </source>
</evidence>
<gene>
    <name evidence="3" type="ordered locus">NT01EI_0535</name>
</gene>
<name>C5BHG9_EDWI9</name>
<reference evidence="4" key="1">
    <citation type="submission" date="2009-03" db="EMBL/GenBank/DDBJ databases">
        <title>Complete genome sequence of Edwardsiella ictaluri 93-146.</title>
        <authorList>
            <person name="Williams M.L."/>
            <person name="Gillaspy A.F."/>
            <person name="Dyer D.W."/>
            <person name="Thune R.L."/>
            <person name="Waldbieser G.C."/>
            <person name="Schuster S.C."/>
            <person name="Gipson J."/>
            <person name="Zaitshik J."/>
            <person name="Landry C."/>
            <person name="Lawrence M.L."/>
        </authorList>
    </citation>
    <scope>NUCLEOTIDE SEQUENCE [LARGE SCALE GENOMIC DNA]</scope>
    <source>
        <strain evidence="4">93-146</strain>
    </source>
</reference>
<reference evidence="3 4" key="2">
    <citation type="journal article" date="2012" name="J. Bacteriol.">
        <title>Genome Sequence of Edwardsiella ictaluri 93-146, a Strain Associated with a Natural Channel Catfish Outbreak of Enteric Septicemia of Catfish.</title>
        <authorList>
            <person name="Williams M.L."/>
            <person name="Gillaspy A.F."/>
            <person name="Dyer D.W."/>
            <person name="Thune R.L."/>
            <person name="Waldbieser G.C."/>
            <person name="Schuster S.C."/>
            <person name="Gipson J."/>
            <person name="Zaitshik J."/>
            <person name="Landry C."/>
            <person name="Banes M.M."/>
            <person name="Lawrence M.L."/>
        </authorList>
    </citation>
    <scope>NUCLEOTIDE SEQUENCE [LARGE SCALE GENOMIC DNA]</scope>
    <source>
        <strain evidence="3 4">93-146</strain>
    </source>
</reference>
<evidence type="ECO:0000313" key="4">
    <source>
        <dbReference type="Proteomes" id="UP000001485"/>
    </source>
</evidence>
<evidence type="ECO:0008006" key="5">
    <source>
        <dbReference type="Google" id="ProtNLM"/>
    </source>
</evidence>
<evidence type="ECO:0000259" key="2">
    <source>
        <dbReference type="PROSITE" id="PS51708"/>
    </source>
</evidence>
<dbReference type="SUPFAM" id="SSF55154">
    <property type="entry name" value="CYTH-like phosphatases"/>
    <property type="match status" value="1"/>
</dbReference>
<dbReference type="CDD" id="cd07756">
    <property type="entry name" value="CYTH-like_Pase_CHAD"/>
    <property type="match status" value="1"/>
</dbReference>
<dbReference type="EMBL" id="CP001600">
    <property type="protein sequence ID" value="ACR67768.1"/>
    <property type="molecule type" value="Genomic_DNA"/>
</dbReference>
<dbReference type="Pfam" id="PF05235">
    <property type="entry name" value="CHAD"/>
    <property type="match status" value="1"/>
</dbReference>
<dbReference type="Proteomes" id="UP000001485">
    <property type="component" value="Chromosome"/>
</dbReference>
<dbReference type="HOGENOM" id="CLU_040400_0_1_6"/>
<dbReference type="PANTHER" id="PTHR39569:SF1">
    <property type="entry name" value="INORGANIC TRIPHOSPHATASE"/>
    <property type="match status" value="1"/>
</dbReference>
<dbReference type="GO" id="GO:0050355">
    <property type="term" value="F:inorganic triphosphate phosphatase activity"/>
    <property type="evidence" value="ECO:0007669"/>
    <property type="project" value="InterPro"/>
</dbReference>
<dbReference type="PROSITE" id="PS51707">
    <property type="entry name" value="CYTH"/>
    <property type="match status" value="1"/>
</dbReference>